<evidence type="ECO:0000313" key="4">
    <source>
        <dbReference type="Proteomes" id="UP000244336"/>
    </source>
</evidence>
<dbReference type="InterPro" id="IPR006598">
    <property type="entry name" value="CAP10"/>
</dbReference>
<feature type="region of interest" description="Disordered" evidence="1">
    <location>
        <begin position="124"/>
        <end position="146"/>
    </location>
</feature>
<gene>
    <name evidence="3" type="ORF">GQ55_4G335300</name>
</gene>
<dbReference type="InterPro" id="IPR051091">
    <property type="entry name" value="O-Glucosyltr/Glycosyltrsf_90"/>
</dbReference>
<dbReference type="EMBL" id="CM009752">
    <property type="protein sequence ID" value="PUZ62169.1"/>
    <property type="molecule type" value="Genomic_DNA"/>
</dbReference>
<proteinExistence type="predicted"/>
<evidence type="ECO:0000259" key="2">
    <source>
        <dbReference type="SMART" id="SM00672"/>
    </source>
</evidence>
<dbReference type="Gramene" id="PUZ62170">
    <property type="protein sequence ID" value="PUZ62170"/>
    <property type="gene ID" value="GQ55_4G335300"/>
</dbReference>
<dbReference type="Proteomes" id="UP000244336">
    <property type="component" value="Chromosome 4"/>
</dbReference>
<dbReference type="PANTHER" id="PTHR12203">
    <property type="entry name" value="KDEL LYS-ASP-GLU-LEU CONTAINING - RELATED"/>
    <property type="match status" value="1"/>
</dbReference>
<reference evidence="3 4" key="1">
    <citation type="submission" date="2018-04" db="EMBL/GenBank/DDBJ databases">
        <title>WGS assembly of Panicum hallii var. hallii HAL2.</title>
        <authorList>
            <person name="Lovell J."/>
            <person name="Jenkins J."/>
            <person name="Lowry D."/>
            <person name="Mamidi S."/>
            <person name="Sreedasyam A."/>
            <person name="Weng X."/>
            <person name="Barry K."/>
            <person name="Bonette J."/>
            <person name="Campitelli B."/>
            <person name="Daum C."/>
            <person name="Gordon S."/>
            <person name="Gould B."/>
            <person name="Lipzen A."/>
            <person name="MacQueen A."/>
            <person name="Palacio-Mejia J."/>
            <person name="Plott C."/>
            <person name="Shakirov E."/>
            <person name="Shu S."/>
            <person name="Yoshinaga Y."/>
            <person name="Zane M."/>
            <person name="Rokhsar D."/>
            <person name="Grimwood J."/>
            <person name="Schmutz J."/>
            <person name="Juenger T."/>
        </authorList>
    </citation>
    <scope>NUCLEOTIDE SEQUENCE [LARGE SCALE GENOMIC DNA]</scope>
    <source>
        <strain evidence="4">cv. HAL2</strain>
        <strain evidence="3">HAL2</strain>
    </source>
</reference>
<dbReference type="STRING" id="1504633.A0A2T7E2V4"/>
<dbReference type="Pfam" id="PF05686">
    <property type="entry name" value="Glyco_transf_90"/>
    <property type="match status" value="1"/>
</dbReference>
<dbReference type="AlphaFoldDB" id="A0A2T7E2V4"/>
<accession>A0A2T7E2V4</accession>
<feature type="domain" description="Glycosyl transferase CAP10" evidence="2">
    <location>
        <begin position="223"/>
        <end position="470"/>
    </location>
</feature>
<dbReference type="SMART" id="SM00672">
    <property type="entry name" value="CAP10"/>
    <property type="match status" value="1"/>
</dbReference>
<dbReference type="OrthoDB" id="202415at2759"/>
<feature type="compositionally biased region" description="Pro residues" evidence="1">
    <location>
        <begin position="129"/>
        <end position="146"/>
    </location>
</feature>
<dbReference type="PANTHER" id="PTHR12203:SF70">
    <property type="entry name" value="OS06G0152700 PROTEIN"/>
    <property type="match status" value="1"/>
</dbReference>
<evidence type="ECO:0000313" key="3">
    <source>
        <dbReference type="EMBL" id="PUZ62170.1"/>
    </source>
</evidence>
<organism evidence="3 4">
    <name type="scientific">Panicum hallii var. hallii</name>
    <dbReference type="NCBI Taxonomy" id="1504633"/>
    <lineage>
        <taxon>Eukaryota</taxon>
        <taxon>Viridiplantae</taxon>
        <taxon>Streptophyta</taxon>
        <taxon>Embryophyta</taxon>
        <taxon>Tracheophyta</taxon>
        <taxon>Spermatophyta</taxon>
        <taxon>Magnoliopsida</taxon>
        <taxon>Liliopsida</taxon>
        <taxon>Poales</taxon>
        <taxon>Poaceae</taxon>
        <taxon>PACMAD clade</taxon>
        <taxon>Panicoideae</taxon>
        <taxon>Panicodae</taxon>
        <taxon>Paniceae</taxon>
        <taxon>Panicinae</taxon>
        <taxon>Panicum</taxon>
        <taxon>Panicum sect. Panicum</taxon>
    </lineage>
</organism>
<sequence>MKGTVFPAMSSGEQDEEGAPLVPPATEEIAEEGGAPPCKDGDAPVARLPTGWSLSSLGAVLRTRGVGSVMVGLVLLALLLGARRWIDLDASSLLGNTVSIGAGQRRRHHSNSTAPPVPIAFTCGNQTSPQPPKCPGTPGPPLPAGGPGPSCPDYFRYIHDDLRPWRDAGITREAVERARRHAYFRLVVVGGRAYVETYQRAYQTRDVFTQWGILQLIRRYPGRVPDLDIMFACDDPGQVRAADFPTPSEAPPVFRYCKDASTLDVVFPDWSFWGWPEVGIRPWTQMLEEVRQESERVRWPERQPYAFWKGNPEGYRIRHELLRCNPSNGQEWNARIFTQNWNHAIQNGFKDSRIPKQCIYRYKVYVEGNAWSVSEKYILACDSPVLFITTPFQDILSRGLIAGKHYWPINREHVCKSIKFAVNWGNEHPTQVQLIGEQGSRFVRDEMSMDYIYDYMLHLLTEYAKLLRYKPTVPEKAVEICTESMACPAQGLHRDCMMDSMERHVASFEPCTLPPPFTPEEAKEIAERETEVLRNVENMEG</sequence>
<protein>
    <recommendedName>
        <fullName evidence="2">Glycosyl transferase CAP10 domain-containing protein</fullName>
    </recommendedName>
</protein>
<feature type="region of interest" description="Disordered" evidence="1">
    <location>
        <begin position="1"/>
        <end position="25"/>
    </location>
</feature>
<dbReference type="Gramene" id="PUZ62169">
    <property type="protein sequence ID" value="PUZ62169"/>
    <property type="gene ID" value="GQ55_4G335300"/>
</dbReference>
<evidence type="ECO:0000256" key="1">
    <source>
        <dbReference type="SAM" id="MobiDB-lite"/>
    </source>
</evidence>
<dbReference type="EMBL" id="CM009752">
    <property type="protein sequence ID" value="PUZ62170.1"/>
    <property type="molecule type" value="Genomic_DNA"/>
</dbReference>
<name>A0A2T7E2V4_9POAL</name>
<keyword evidence="4" id="KW-1185">Reference proteome</keyword>